<dbReference type="PROSITE" id="PS51186">
    <property type="entry name" value="GNAT"/>
    <property type="match status" value="1"/>
</dbReference>
<dbReference type="CDD" id="cd04301">
    <property type="entry name" value="NAT_SF"/>
    <property type="match status" value="1"/>
</dbReference>
<sequence>MSTDIQIRPARPDDLSALLAIEQICFTSDRLSKRSFKHFLHSSTVSLAVAQNSQADTILGYVLILYHRGTSLARLYSIAVHPQAQGQGIAQKLIHYSELQATERHCSFMRLEVRLDNQAAIRIYQRMGYKSFGIYKEYYEDNEDALRLQKRILIHQESRQFRKIPYYSQTTDFTCGPAALMMAMQALEPEFSVTQHLELQLWREATTIFMTSGHGGCSPHGLALAAWQRGFDVEMMISHQQPLFLDSVRSAHKKSVLTLVHNDFLAQIANTSIRTRHETLTIHNIENALKQNQVAIVLISTYQLDRCKTPHWVVVTDIDQYFVYIHDPYTDEKCHKTALDNQHLPIRRESFDRMCQFGKVKLRTALFINKTAI</sequence>
<dbReference type="PANTHER" id="PTHR43420">
    <property type="entry name" value="ACETYLTRANSFERASE"/>
    <property type="match status" value="1"/>
</dbReference>
<dbReference type="PANTHER" id="PTHR43420:SF12">
    <property type="entry name" value="N-ACETYLTRANSFERASE DOMAIN-CONTAINING PROTEIN"/>
    <property type="match status" value="1"/>
</dbReference>
<accession>A0A4P9VKU7</accession>
<dbReference type="RefSeq" id="WP_094787166.1">
    <property type="nucleotide sequence ID" value="NZ_NDXW01000001.1"/>
</dbReference>
<evidence type="ECO:0000256" key="2">
    <source>
        <dbReference type="ARBA" id="ARBA00023315"/>
    </source>
</evidence>
<evidence type="ECO:0000313" key="5">
    <source>
        <dbReference type="Proteomes" id="UP000257039"/>
    </source>
</evidence>
<proteinExistence type="predicted"/>
<dbReference type="EMBL" id="NDXW01000001">
    <property type="protein sequence ID" value="RDH43938.1"/>
    <property type="molecule type" value="Genomic_DNA"/>
</dbReference>
<keyword evidence="1 4" id="KW-0808">Transferase</keyword>
<dbReference type="Gene3D" id="3.90.70.10">
    <property type="entry name" value="Cysteine proteinases"/>
    <property type="match status" value="1"/>
</dbReference>
<name>A0A4P9VKU7_9GAMM</name>
<keyword evidence="5" id="KW-1185">Reference proteome</keyword>
<keyword evidence="2" id="KW-0012">Acyltransferase</keyword>
<reference evidence="4 5" key="1">
    <citation type="submission" date="2017-04" db="EMBL/GenBank/DDBJ databases">
        <title>Draft genome sequence of Zooshikella ganghwensis VG4 isolated from Red Sea sediments.</title>
        <authorList>
            <person name="Rehman Z."/>
            <person name="Alam I."/>
            <person name="Kamau A."/>
            <person name="Bajic V."/>
            <person name="Leiknes T."/>
        </authorList>
    </citation>
    <scope>NUCLEOTIDE SEQUENCE [LARGE SCALE GENOMIC DNA]</scope>
    <source>
        <strain evidence="4 5">VG4</strain>
    </source>
</reference>
<dbReference type="Proteomes" id="UP000257039">
    <property type="component" value="Unassembled WGS sequence"/>
</dbReference>
<comment type="caution">
    <text evidence="4">The sequence shown here is derived from an EMBL/GenBank/DDBJ whole genome shotgun (WGS) entry which is preliminary data.</text>
</comment>
<dbReference type="GO" id="GO:0016747">
    <property type="term" value="F:acyltransferase activity, transferring groups other than amino-acyl groups"/>
    <property type="evidence" value="ECO:0007669"/>
    <property type="project" value="InterPro"/>
</dbReference>
<protein>
    <submittedName>
        <fullName evidence="4">GNAT family N-acetyltransferase</fullName>
    </submittedName>
</protein>
<feature type="domain" description="N-acetyltransferase" evidence="3">
    <location>
        <begin position="5"/>
        <end position="153"/>
    </location>
</feature>
<organism evidence="4 5">
    <name type="scientific">Zooshikella ganghwensis</name>
    <dbReference type="NCBI Taxonomy" id="202772"/>
    <lineage>
        <taxon>Bacteria</taxon>
        <taxon>Pseudomonadati</taxon>
        <taxon>Pseudomonadota</taxon>
        <taxon>Gammaproteobacteria</taxon>
        <taxon>Oceanospirillales</taxon>
        <taxon>Zooshikellaceae</taxon>
        <taxon>Zooshikella</taxon>
    </lineage>
</organism>
<dbReference type="InterPro" id="IPR000182">
    <property type="entry name" value="GNAT_dom"/>
</dbReference>
<gene>
    <name evidence="4" type="ORF">B9G39_11055</name>
</gene>
<dbReference type="InterPro" id="IPR016181">
    <property type="entry name" value="Acyl_CoA_acyltransferase"/>
</dbReference>
<evidence type="ECO:0000313" key="4">
    <source>
        <dbReference type="EMBL" id="RDH43938.1"/>
    </source>
</evidence>
<evidence type="ECO:0000259" key="3">
    <source>
        <dbReference type="PROSITE" id="PS51186"/>
    </source>
</evidence>
<dbReference type="InterPro" id="IPR021770">
    <property type="entry name" value="DUF3335"/>
</dbReference>
<dbReference type="InterPro" id="IPR050680">
    <property type="entry name" value="YpeA/RimI_acetyltransf"/>
</dbReference>
<dbReference type="Pfam" id="PF00583">
    <property type="entry name" value="Acetyltransf_1"/>
    <property type="match status" value="1"/>
</dbReference>
<dbReference type="SUPFAM" id="SSF55729">
    <property type="entry name" value="Acyl-CoA N-acyltransferases (Nat)"/>
    <property type="match status" value="1"/>
</dbReference>
<dbReference type="Gene3D" id="3.40.630.30">
    <property type="match status" value="1"/>
</dbReference>
<dbReference type="Pfam" id="PF11814">
    <property type="entry name" value="DUF3335"/>
    <property type="match status" value="1"/>
</dbReference>
<dbReference type="AlphaFoldDB" id="A0A4P9VKU7"/>
<evidence type="ECO:0000256" key="1">
    <source>
        <dbReference type="ARBA" id="ARBA00022679"/>
    </source>
</evidence>